<sequence length="33" mass="3703">MICDQRLRRAGGAAAPRKNEYLEAKESGEFDYG</sequence>
<gene>
    <name evidence="1" type="ORF">OCA8868_00357</name>
</gene>
<dbReference type="AlphaFoldDB" id="A0A238JL83"/>
<name>A0A238JL83_9RHOB</name>
<reference evidence="2" key="1">
    <citation type="submission" date="2017-05" db="EMBL/GenBank/DDBJ databases">
        <authorList>
            <person name="Rodrigo-Torres L."/>
            <person name="Arahal R. D."/>
            <person name="Lucena T."/>
        </authorList>
    </citation>
    <scope>NUCLEOTIDE SEQUENCE [LARGE SCALE GENOMIC DNA]</scope>
    <source>
        <strain evidence="2">CECT 8868</strain>
    </source>
</reference>
<proteinExistence type="predicted"/>
<protein>
    <submittedName>
        <fullName evidence="1">Uncharacterized protein</fullName>
    </submittedName>
</protein>
<organism evidence="1 2">
    <name type="scientific">Octadecabacter ascidiaceicola</name>
    <dbReference type="NCBI Taxonomy" id="1655543"/>
    <lineage>
        <taxon>Bacteria</taxon>
        <taxon>Pseudomonadati</taxon>
        <taxon>Pseudomonadota</taxon>
        <taxon>Alphaproteobacteria</taxon>
        <taxon>Rhodobacterales</taxon>
        <taxon>Roseobacteraceae</taxon>
        <taxon>Octadecabacter</taxon>
    </lineage>
</organism>
<evidence type="ECO:0000313" key="2">
    <source>
        <dbReference type="Proteomes" id="UP000203464"/>
    </source>
</evidence>
<evidence type="ECO:0000313" key="1">
    <source>
        <dbReference type="EMBL" id="SMX31430.1"/>
    </source>
</evidence>
<accession>A0A238JL83</accession>
<dbReference type="Proteomes" id="UP000203464">
    <property type="component" value="Unassembled WGS sequence"/>
</dbReference>
<dbReference type="EMBL" id="FXYD01000001">
    <property type="protein sequence ID" value="SMX31430.1"/>
    <property type="molecule type" value="Genomic_DNA"/>
</dbReference>
<keyword evidence="2" id="KW-1185">Reference proteome</keyword>